<dbReference type="Proteomes" id="UP000182703">
    <property type="component" value="Chromosome"/>
</dbReference>
<gene>
    <name evidence="1" type="ORF">BOQ54_02585</name>
</gene>
<dbReference type="AlphaFoldDB" id="A0AAC9JSG7"/>
<organism evidence="1 2">
    <name type="scientific">Chelatococcus daeguensis</name>
    <dbReference type="NCBI Taxonomy" id="444444"/>
    <lineage>
        <taxon>Bacteria</taxon>
        <taxon>Pseudomonadati</taxon>
        <taxon>Pseudomonadota</taxon>
        <taxon>Alphaproteobacteria</taxon>
        <taxon>Hyphomicrobiales</taxon>
        <taxon>Chelatococcaceae</taxon>
        <taxon>Chelatococcus</taxon>
    </lineage>
</organism>
<sequence length="142" mass="15026">MAAPDVTVFVCVSCRRRADNAVGFDEPGRVLAERLADRLADDAPGAAVVPVECLAVCNRPCTVALVGDGKWTYLVGDLDNEAHLDDIAAAARAYGATENGIIAWKERPLPFRKGVVARVPPLAFRPQTPTPALSGSDALTQD</sequence>
<dbReference type="InterPro" id="IPR012863">
    <property type="entry name" value="DUF1636"/>
</dbReference>
<protein>
    <recommendedName>
        <fullName evidence="3">Metal-binding protein</fullName>
    </recommendedName>
</protein>
<keyword evidence="2" id="KW-1185">Reference proteome</keyword>
<dbReference type="EMBL" id="CP018095">
    <property type="protein sequence ID" value="APF36347.1"/>
    <property type="molecule type" value="Genomic_DNA"/>
</dbReference>
<dbReference type="Pfam" id="PF07845">
    <property type="entry name" value="DUF1636"/>
    <property type="match status" value="1"/>
</dbReference>
<proteinExistence type="predicted"/>
<evidence type="ECO:0000313" key="2">
    <source>
        <dbReference type="Proteomes" id="UP000182703"/>
    </source>
</evidence>
<dbReference type="RefSeq" id="WP_055459740.1">
    <property type="nucleotide sequence ID" value="NZ_CP018095.1"/>
</dbReference>
<name>A0AAC9JSG7_9HYPH</name>
<dbReference type="KEGG" id="cdq:BOQ54_02585"/>
<accession>A0AAC9JSG7</accession>
<evidence type="ECO:0008006" key="3">
    <source>
        <dbReference type="Google" id="ProtNLM"/>
    </source>
</evidence>
<reference evidence="1 2" key="1">
    <citation type="submission" date="2016-11" db="EMBL/GenBank/DDBJ databases">
        <title>Complete genome sequence of the aerobically denitrifying bacterium Chelatococcus daeguensis TAD1.</title>
        <authorList>
            <person name="Yang Y."/>
            <person name="Huang S."/>
            <person name="Lin E."/>
        </authorList>
    </citation>
    <scope>NUCLEOTIDE SEQUENCE [LARGE SCALE GENOMIC DNA]</scope>
    <source>
        <strain evidence="1 2">TAD1</strain>
    </source>
</reference>
<evidence type="ECO:0000313" key="1">
    <source>
        <dbReference type="EMBL" id="APF36347.1"/>
    </source>
</evidence>